<evidence type="ECO:0000259" key="6">
    <source>
        <dbReference type="SMART" id="SM00358"/>
    </source>
</evidence>
<reference evidence="8" key="1">
    <citation type="submission" date="2023-01" db="EMBL/GenBank/DDBJ databases">
        <title>Key to firefly adult light organ development and bioluminescence: homeobox transcription factors regulate luciferase expression and transportation to peroxisome.</title>
        <authorList>
            <person name="Fu X."/>
        </authorList>
    </citation>
    <scope>NUCLEOTIDE SEQUENCE [LARGE SCALE GENOMIC DNA]</scope>
</reference>
<organism evidence="7 8">
    <name type="scientific">Aquatica leii</name>
    <dbReference type="NCBI Taxonomy" id="1421715"/>
    <lineage>
        <taxon>Eukaryota</taxon>
        <taxon>Metazoa</taxon>
        <taxon>Ecdysozoa</taxon>
        <taxon>Arthropoda</taxon>
        <taxon>Hexapoda</taxon>
        <taxon>Insecta</taxon>
        <taxon>Pterygota</taxon>
        <taxon>Neoptera</taxon>
        <taxon>Endopterygota</taxon>
        <taxon>Coleoptera</taxon>
        <taxon>Polyphaga</taxon>
        <taxon>Elateriformia</taxon>
        <taxon>Elateroidea</taxon>
        <taxon>Lampyridae</taxon>
        <taxon>Luciolinae</taxon>
        <taxon>Aquatica</taxon>
    </lineage>
</organism>
<dbReference type="SUPFAM" id="SSF54768">
    <property type="entry name" value="dsRNA-binding domain-like"/>
    <property type="match status" value="1"/>
</dbReference>
<dbReference type="CDD" id="cd19871">
    <property type="entry name" value="DSRM_DUS2L"/>
    <property type="match status" value="1"/>
</dbReference>
<dbReference type="PROSITE" id="PS01136">
    <property type="entry name" value="UPF0034"/>
    <property type="match status" value="1"/>
</dbReference>
<dbReference type="InterPro" id="IPR013785">
    <property type="entry name" value="Aldolase_TIM"/>
</dbReference>
<accession>A0AAN7P2D7</accession>
<keyword evidence="4" id="KW-0819">tRNA processing</keyword>
<keyword evidence="3" id="KW-0288">FMN</keyword>
<name>A0AAN7P2D7_9COLE</name>
<keyword evidence="8" id="KW-1185">Reference proteome</keyword>
<dbReference type="Proteomes" id="UP001353858">
    <property type="component" value="Unassembled WGS sequence"/>
</dbReference>
<comment type="caution">
    <text evidence="7">The sequence shown here is derived from an EMBL/GenBank/DDBJ whole genome shotgun (WGS) entry which is preliminary data.</text>
</comment>
<evidence type="ECO:0000313" key="8">
    <source>
        <dbReference type="Proteomes" id="UP001353858"/>
    </source>
</evidence>
<dbReference type="InterPro" id="IPR052582">
    <property type="entry name" value="tRNA-DUS-like"/>
</dbReference>
<dbReference type="PANTHER" id="PTHR45936">
    <property type="entry name" value="TRNA-DIHYDROURIDINE(20) SYNTHASE [NAD(P)+]-LIKE"/>
    <property type="match status" value="1"/>
</dbReference>
<evidence type="ECO:0000256" key="3">
    <source>
        <dbReference type="ARBA" id="ARBA00022643"/>
    </source>
</evidence>
<feature type="domain" description="DRBM" evidence="6">
    <location>
        <begin position="377"/>
        <end position="440"/>
    </location>
</feature>
<dbReference type="GO" id="GO:0000049">
    <property type="term" value="F:tRNA binding"/>
    <property type="evidence" value="ECO:0007669"/>
    <property type="project" value="InterPro"/>
</dbReference>
<dbReference type="InterPro" id="IPR018517">
    <property type="entry name" value="tRNA_hU_synthase_CS"/>
</dbReference>
<comment type="cofactor">
    <cofactor evidence="1">
        <name>FMN</name>
        <dbReference type="ChEBI" id="CHEBI:58210"/>
    </cofactor>
</comment>
<gene>
    <name evidence="7" type="ORF">RN001_007126</name>
</gene>
<dbReference type="Gene3D" id="3.20.20.70">
    <property type="entry name" value="Aldolase class I"/>
    <property type="match status" value="1"/>
</dbReference>
<dbReference type="GO" id="GO:0017150">
    <property type="term" value="F:tRNA dihydrouridine synthase activity"/>
    <property type="evidence" value="ECO:0007669"/>
    <property type="project" value="InterPro"/>
</dbReference>
<dbReference type="InterPro" id="IPR035587">
    <property type="entry name" value="DUS-like_FMN-bd"/>
</dbReference>
<dbReference type="GO" id="GO:0050660">
    <property type="term" value="F:flavin adenine dinucleotide binding"/>
    <property type="evidence" value="ECO:0007669"/>
    <property type="project" value="InterPro"/>
</dbReference>
<evidence type="ECO:0000256" key="2">
    <source>
        <dbReference type="ARBA" id="ARBA00022630"/>
    </source>
</evidence>
<dbReference type="GO" id="GO:0010468">
    <property type="term" value="P:regulation of gene expression"/>
    <property type="evidence" value="ECO:0007669"/>
    <property type="project" value="UniProtKB-ARBA"/>
</dbReference>
<evidence type="ECO:0000256" key="4">
    <source>
        <dbReference type="ARBA" id="ARBA00022694"/>
    </source>
</evidence>
<dbReference type="InterPro" id="IPR014720">
    <property type="entry name" value="dsRBD_dom"/>
</dbReference>
<dbReference type="InterPro" id="IPR044463">
    <property type="entry name" value="DUS2_DSRM"/>
</dbReference>
<dbReference type="Gene3D" id="3.30.160.20">
    <property type="match status" value="1"/>
</dbReference>
<dbReference type="SMART" id="SM00358">
    <property type="entry name" value="DSRM"/>
    <property type="match status" value="1"/>
</dbReference>
<evidence type="ECO:0000256" key="1">
    <source>
        <dbReference type="ARBA" id="ARBA00001917"/>
    </source>
</evidence>
<proteinExistence type="predicted"/>
<keyword evidence="2" id="KW-0285">Flavoprotein</keyword>
<protein>
    <recommendedName>
        <fullName evidence="6">DRBM domain-containing protein</fullName>
    </recommendedName>
</protein>
<dbReference type="AlphaFoldDB" id="A0AAN7P2D7"/>
<dbReference type="PANTHER" id="PTHR45936:SF1">
    <property type="entry name" value="TRNA-DIHYDROURIDINE(20) SYNTHASE [NAD(P)+]-LIKE"/>
    <property type="match status" value="1"/>
</dbReference>
<keyword evidence="5" id="KW-0560">Oxidoreductase</keyword>
<dbReference type="Pfam" id="PF00035">
    <property type="entry name" value="dsrm"/>
    <property type="match status" value="1"/>
</dbReference>
<dbReference type="SUPFAM" id="SSF51395">
    <property type="entry name" value="FMN-linked oxidoreductases"/>
    <property type="match status" value="1"/>
</dbReference>
<dbReference type="Pfam" id="PF01207">
    <property type="entry name" value="Dus"/>
    <property type="match status" value="1"/>
</dbReference>
<dbReference type="EMBL" id="JARPUR010000003">
    <property type="protein sequence ID" value="KAK4878980.1"/>
    <property type="molecule type" value="Genomic_DNA"/>
</dbReference>
<dbReference type="CDD" id="cd02801">
    <property type="entry name" value="DUS_like_FMN"/>
    <property type="match status" value="1"/>
</dbReference>
<sequence length="455" mass="50874">MTKSENCLTYSDKIILAPMVRVGTLPMRLLALDYGADIVYSEELIDWKFLRTMRRVNDVLGTVDFIDRSDGSVVFRTCAKEKDKVVVQLGTCDPDRALKVAKLIENDVAGIDINMGCPKEFSLKGGMGAALLKQPVKAKAILSTLVQNIKIPISCKIRVLPSVDDTINLVTELVSTGISAIAVHGRTKDERPQHPNRNSTIKKIAQSIDIPVIANGGSREIEKYSDIGKFLEECGCSSVMLARSAQGNCSIFRRQGQKPLDSVIVDYLRYAVDYDNAPSNTKYCIQNMLKELQETPKGKKFLECQTLEQICALWDLGDYCRRKELEYQAKGNLGRRQVTPDMFNPSPKRLKTDLTVDVTELRCAFIRASYVRDADLPKSMLIAWCNKNKCKSPSYETIHEDKLFKSVLTLNGKKYSSTFWEKNKRFAEQGAALVCLCSLGLVDVDTLIENGSILQ</sequence>
<evidence type="ECO:0000313" key="7">
    <source>
        <dbReference type="EMBL" id="KAK4878980.1"/>
    </source>
</evidence>
<evidence type="ECO:0000256" key="5">
    <source>
        <dbReference type="ARBA" id="ARBA00023002"/>
    </source>
</evidence>
<dbReference type="GO" id="GO:0005737">
    <property type="term" value="C:cytoplasm"/>
    <property type="evidence" value="ECO:0007669"/>
    <property type="project" value="TreeGrafter"/>
</dbReference>